<dbReference type="Pfam" id="PF13556">
    <property type="entry name" value="HTH_30"/>
    <property type="match status" value="1"/>
</dbReference>
<sequence length="596" mass="64812">MQVGTYTVSMDTAQESSGAALSIAGLFEFEEISAAGPLVLAGEADFDRMIRWVHIADSEHVERFLEGGELVLTTATTFRRSHEAMTEFLDQLERANAAGTIIELVDENSTHDEEAHEAVRAAASARDLPVIVLPRRVKFVRITELAHRSLLAQQISQLEHAREIHETYTQLSLDRAGAQTIVDRTADLLGTAVVLEDVSHRVLAHSGRGSQALAQKWTDLVSGASTMPDGFAPALWRQTPVGLRTRRWGRLVVPLAAESVADLEQVIERAGEALTLTRMADRDEQDLLLQAQSGLIREITDSEGIDERSALERARSLGFTPADRAEFTPVVVRIDRESDTDPTRVQLQERGLTQELASAASRLNLCLLMTSLQSGAFGFVLAPGRGRTSRPQRRRTPLVGAESDEAGTTRANSRGTVDADDRLNRLLAELEGLAASWVVGVGRGSPSLVRAVAGLEAASHVAEVASTLDVRERSFYRSSDVRIRGLLSLLAEDSRLRAFAEGELGPLLGESSGDGRPRGGLPRSPSDSADEDLLDLLELYLSHGGNKSAMARAGHLSRPALYARITRLQDRLGVSLDDAESRTALHVALLWWRMSG</sequence>
<proteinExistence type="predicted"/>
<feature type="domain" description="PucR C-terminal helix-turn-helix" evidence="3">
    <location>
        <begin position="533"/>
        <end position="590"/>
    </location>
</feature>
<evidence type="ECO:0000259" key="3">
    <source>
        <dbReference type="Pfam" id="PF13556"/>
    </source>
</evidence>
<dbReference type="PANTHER" id="PTHR33744:SF1">
    <property type="entry name" value="DNA-BINDING TRANSCRIPTIONAL ACTIVATOR ADER"/>
    <property type="match status" value="1"/>
</dbReference>
<dbReference type="EMBL" id="LT629766">
    <property type="protein sequence ID" value="SDS08128.1"/>
    <property type="molecule type" value="Genomic_DNA"/>
</dbReference>
<name>A0A1H1PA11_9MICO</name>
<feature type="region of interest" description="Disordered" evidence="1">
    <location>
        <begin position="385"/>
        <end position="416"/>
    </location>
</feature>
<keyword evidence="5" id="KW-1185">Reference proteome</keyword>
<dbReference type="STRING" id="1136497.SAMN04489752_0937"/>
<protein>
    <submittedName>
        <fullName evidence="4">Purine catabolism regulatory protein</fullName>
    </submittedName>
</protein>
<feature type="compositionally biased region" description="Basic residues" evidence="1">
    <location>
        <begin position="387"/>
        <end position="396"/>
    </location>
</feature>
<dbReference type="InterPro" id="IPR025736">
    <property type="entry name" value="PucR_C-HTH_dom"/>
</dbReference>
<organism evidence="4 5">
    <name type="scientific">Brevibacterium siliguriense</name>
    <dbReference type="NCBI Taxonomy" id="1136497"/>
    <lineage>
        <taxon>Bacteria</taxon>
        <taxon>Bacillati</taxon>
        <taxon>Actinomycetota</taxon>
        <taxon>Actinomycetes</taxon>
        <taxon>Micrococcales</taxon>
        <taxon>Brevibacteriaceae</taxon>
        <taxon>Brevibacterium</taxon>
    </lineage>
</organism>
<evidence type="ECO:0000259" key="2">
    <source>
        <dbReference type="Pfam" id="PF07905"/>
    </source>
</evidence>
<evidence type="ECO:0000313" key="5">
    <source>
        <dbReference type="Proteomes" id="UP000199597"/>
    </source>
</evidence>
<dbReference type="PANTHER" id="PTHR33744">
    <property type="entry name" value="CARBOHYDRATE DIACID REGULATOR"/>
    <property type="match status" value="1"/>
</dbReference>
<dbReference type="Pfam" id="PF07905">
    <property type="entry name" value="PucR"/>
    <property type="match status" value="1"/>
</dbReference>
<dbReference type="Gene3D" id="1.10.10.2840">
    <property type="entry name" value="PucR C-terminal helix-turn-helix domain"/>
    <property type="match status" value="1"/>
</dbReference>
<gene>
    <name evidence="4" type="ORF">SAMN04489752_0937</name>
</gene>
<dbReference type="AlphaFoldDB" id="A0A1H1PA11"/>
<evidence type="ECO:0000313" key="4">
    <source>
        <dbReference type="EMBL" id="SDS08128.1"/>
    </source>
</evidence>
<feature type="domain" description="Purine catabolism PurC-like" evidence="2">
    <location>
        <begin position="36"/>
        <end position="149"/>
    </location>
</feature>
<dbReference type="Proteomes" id="UP000199597">
    <property type="component" value="Chromosome I"/>
</dbReference>
<feature type="region of interest" description="Disordered" evidence="1">
    <location>
        <begin position="507"/>
        <end position="529"/>
    </location>
</feature>
<dbReference type="InterPro" id="IPR042070">
    <property type="entry name" value="PucR_C-HTH_sf"/>
</dbReference>
<dbReference type="InterPro" id="IPR051448">
    <property type="entry name" value="CdaR-like_regulators"/>
</dbReference>
<accession>A0A1H1PA11</accession>
<dbReference type="InterPro" id="IPR012914">
    <property type="entry name" value="PucR_dom"/>
</dbReference>
<reference evidence="5" key="1">
    <citation type="submission" date="2016-10" db="EMBL/GenBank/DDBJ databases">
        <authorList>
            <person name="Varghese N."/>
            <person name="Submissions S."/>
        </authorList>
    </citation>
    <scope>NUCLEOTIDE SEQUENCE [LARGE SCALE GENOMIC DNA]</scope>
    <source>
        <strain evidence="5">DSM 23676</strain>
    </source>
</reference>
<evidence type="ECO:0000256" key="1">
    <source>
        <dbReference type="SAM" id="MobiDB-lite"/>
    </source>
</evidence>